<feature type="compositionally biased region" description="Polar residues" evidence="4">
    <location>
        <begin position="758"/>
        <end position="767"/>
    </location>
</feature>
<evidence type="ECO:0000256" key="3">
    <source>
        <dbReference type="ARBA" id="ARBA00023157"/>
    </source>
</evidence>
<evidence type="ECO:0000256" key="2">
    <source>
        <dbReference type="ARBA" id="ARBA00022837"/>
    </source>
</evidence>
<dbReference type="Proteomes" id="UP001383192">
    <property type="component" value="Unassembled WGS sequence"/>
</dbReference>
<accession>A0AAW0CT90</accession>
<keyword evidence="3" id="KW-1015">Disulfide bond</keyword>
<gene>
    <name evidence="9" type="ORF">VNI00_008715</name>
</gene>
<dbReference type="PROSITE" id="PS50948">
    <property type="entry name" value="PAN"/>
    <property type="match status" value="1"/>
</dbReference>
<dbReference type="InterPro" id="IPR011992">
    <property type="entry name" value="EF-hand-dom_pair"/>
</dbReference>
<dbReference type="SMART" id="SM00054">
    <property type="entry name" value="EFh"/>
    <property type="match status" value="2"/>
</dbReference>
<keyword evidence="1" id="KW-0677">Repeat</keyword>
<evidence type="ECO:0000313" key="10">
    <source>
        <dbReference type="Proteomes" id="UP001383192"/>
    </source>
</evidence>
<keyword evidence="2" id="KW-0106">Calcium</keyword>
<evidence type="ECO:0000256" key="1">
    <source>
        <dbReference type="ARBA" id="ARBA00022737"/>
    </source>
</evidence>
<feature type="transmembrane region" description="Helical" evidence="5">
    <location>
        <begin position="221"/>
        <end position="245"/>
    </location>
</feature>
<feature type="region of interest" description="Disordered" evidence="4">
    <location>
        <begin position="839"/>
        <end position="860"/>
    </location>
</feature>
<feature type="domain" description="EF-hand" evidence="7">
    <location>
        <begin position="82"/>
        <end position="117"/>
    </location>
</feature>
<keyword evidence="6" id="KW-0732">Signal</keyword>
<sequence length="860" mass="95039">MPPKPSKLLSFILVTLFSTSNALQLVARSDSGARTVGQLSTDDAFRVIDSNKDGKLSVLELQEAASFTWNDVEASNRARITFNLAHPADFVLTYDIDGDGELSKEEFLEPMNELQLRSSSECKPISDRLDSCKTHETIKCSAYLNTAEHMCRLNHRNVIEQCILSSSCGSICNCIAQAERAAHGESVLVLQHPDGHEEYGSSLLVANSTFALGHHYPEKRLFFLFLGLIVAEILNIAIAAALISASEIQEATGREVGFMDFDVWDSGSSNPPPKCSVYVYWSTQCGAIGTGKARGCSHDGTRLYKNSCKDHFRYGSRGCGFLDLGCRSLCYAVNDEGCPCSYFDNWRQQDNTDFPGNDLEKLHVQKLSDCRSACASSPSCLAFVVPPSDGTEDQTNCYLKEKLGSFKKSTGTTSFIKVLSNAKTCPTSLVGDDFGIFDRRGQSEPVNALVPRIDDNGINNKAFPFDPTDITFVVIARFLQALYRQYWINREQVQRTSFETTLTAIGNRDLTPLNGEPVANAANPRWRVSDGWRAINVFRNLLNAAGNSNTPVADWLGRQPTSSSDNLERAAMPQALRDLFIANEQAINNGDLPWAGRDSRRTAYPGVNALHGGGSNLGYYQGGAIGPFPMEGAFVMATQLAGINWREMAQRNLRRPVFWLNAIVPRPPGDQGVPQCLRQYADGHEFDPQRSRIMGFMLRDGEAAGGPREGFYVVIDVDGEQDVNTNPDRNVFVFVVHTIDPHSRINVPNANNLRNLQYTQFNPSSSPDAAPRGPGADDPDNNRAAQQRFFAHAHAGYFPWRRISEFMNQDPASSTRVGFPGYVQIGSFHIYINSENENDNIHPRGKYLGDDNGGRKHDEL</sequence>
<evidence type="ECO:0000259" key="7">
    <source>
        <dbReference type="PROSITE" id="PS50222"/>
    </source>
</evidence>
<evidence type="ECO:0008006" key="11">
    <source>
        <dbReference type="Google" id="ProtNLM"/>
    </source>
</evidence>
<proteinExistence type="predicted"/>
<dbReference type="GO" id="GO:0005509">
    <property type="term" value="F:calcium ion binding"/>
    <property type="evidence" value="ECO:0007669"/>
    <property type="project" value="InterPro"/>
</dbReference>
<dbReference type="InterPro" id="IPR002048">
    <property type="entry name" value="EF_hand_dom"/>
</dbReference>
<protein>
    <recommendedName>
        <fullName evidence="11">Calmodulin</fullName>
    </recommendedName>
</protein>
<evidence type="ECO:0000313" key="9">
    <source>
        <dbReference type="EMBL" id="KAK7042978.1"/>
    </source>
</evidence>
<dbReference type="Pfam" id="PF13202">
    <property type="entry name" value="EF-hand_5"/>
    <property type="match status" value="2"/>
</dbReference>
<dbReference type="CDD" id="cd01100">
    <property type="entry name" value="APPLE_Factor_XI_like"/>
    <property type="match status" value="1"/>
</dbReference>
<feature type="domain" description="EF-hand" evidence="7">
    <location>
        <begin position="42"/>
        <end position="71"/>
    </location>
</feature>
<feature type="chain" id="PRO_5043362266" description="Calmodulin" evidence="6">
    <location>
        <begin position="23"/>
        <end position="860"/>
    </location>
</feature>
<keyword evidence="5" id="KW-0472">Membrane</keyword>
<keyword evidence="5" id="KW-0812">Transmembrane</keyword>
<keyword evidence="10" id="KW-1185">Reference proteome</keyword>
<dbReference type="Gene3D" id="1.10.238.10">
    <property type="entry name" value="EF-hand"/>
    <property type="match status" value="1"/>
</dbReference>
<evidence type="ECO:0000259" key="8">
    <source>
        <dbReference type="PROSITE" id="PS50948"/>
    </source>
</evidence>
<dbReference type="PROSITE" id="PS00018">
    <property type="entry name" value="EF_HAND_1"/>
    <property type="match status" value="2"/>
</dbReference>
<organism evidence="9 10">
    <name type="scientific">Paramarasmius palmivorus</name>
    <dbReference type="NCBI Taxonomy" id="297713"/>
    <lineage>
        <taxon>Eukaryota</taxon>
        <taxon>Fungi</taxon>
        <taxon>Dikarya</taxon>
        <taxon>Basidiomycota</taxon>
        <taxon>Agaricomycotina</taxon>
        <taxon>Agaricomycetes</taxon>
        <taxon>Agaricomycetidae</taxon>
        <taxon>Agaricales</taxon>
        <taxon>Marasmiineae</taxon>
        <taxon>Marasmiaceae</taxon>
        <taxon>Paramarasmius</taxon>
    </lineage>
</organism>
<dbReference type="AlphaFoldDB" id="A0AAW0CT90"/>
<dbReference type="PROSITE" id="PS50222">
    <property type="entry name" value="EF_HAND_2"/>
    <property type="match status" value="2"/>
</dbReference>
<dbReference type="CDD" id="cd00051">
    <property type="entry name" value="EFh"/>
    <property type="match status" value="1"/>
</dbReference>
<feature type="signal peptide" evidence="6">
    <location>
        <begin position="1"/>
        <end position="22"/>
    </location>
</feature>
<feature type="region of interest" description="Disordered" evidence="4">
    <location>
        <begin position="758"/>
        <end position="782"/>
    </location>
</feature>
<dbReference type="InterPro" id="IPR018247">
    <property type="entry name" value="EF_Hand_1_Ca_BS"/>
</dbReference>
<name>A0AAW0CT90_9AGAR</name>
<reference evidence="9 10" key="1">
    <citation type="submission" date="2024-01" db="EMBL/GenBank/DDBJ databases">
        <title>A draft genome for a cacao thread blight-causing isolate of Paramarasmius palmivorus.</title>
        <authorList>
            <person name="Baruah I.K."/>
            <person name="Bukari Y."/>
            <person name="Amoako-Attah I."/>
            <person name="Meinhardt L.W."/>
            <person name="Bailey B.A."/>
            <person name="Cohen S.P."/>
        </authorList>
    </citation>
    <scope>NUCLEOTIDE SEQUENCE [LARGE SCALE GENOMIC DNA]</scope>
    <source>
        <strain evidence="9 10">GH-12</strain>
    </source>
</reference>
<evidence type="ECO:0000256" key="5">
    <source>
        <dbReference type="SAM" id="Phobius"/>
    </source>
</evidence>
<evidence type="ECO:0000256" key="6">
    <source>
        <dbReference type="SAM" id="SignalP"/>
    </source>
</evidence>
<dbReference type="InterPro" id="IPR000177">
    <property type="entry name" value="Apple"/>
</dbReference>
<dbReference type="Gene3D" id="3.50.4.10">
    <property type="entry name" value="Hepatocyte Growth Factor"/>
    <property type="match status" value="1"/>
</dbReference>
<feature type="domain" description="Apple" evidence="8">
    <location>
        <begin position="340"/>
        <end position="425"/>
    </location>
</feature>
<comment type="caution">
    <text evidence="9">The sequence shown here is derived from an EMBL/GenBank/DDBJ whole genome shotgun (WGS) entry which is preliminary data.</text>
</comment>
<dbReference type="SUPFAM" id="SSF47473">
    <property type="entry name" value="EF-hand"/>
    <property type="match status" value="1"/>
</dbReference>
<dbReference type="GO" id="GO:0006508">
    <property type="term" value="P:proteolysis"/>
    <property type="evidence" value="ECO:0007669"/>
    <property type="project" value="InterPro"/>
</dbReference>
<evidence type="ECO:0000256" key="4">
    <source>
        <dbReference type="SAM" id="MobiDB-lite"/>
    </source>
</evidence>
<dbReference type="GO" id="GO:0005576">
    <property type="term" value="C:extracellular region"/>
    <property type="evidence" value="ECO:0007669"/>
    <property type="project" value="InterPro"/>
</dbReference>
<dbReference type="EMBL" id="JAYKXP010000030">
    <property type="protein sequence ID" value="KAK7042978.1"/>
    <property type="molecule type" value="Genomic_DNA"/>
</dbReference>
<dbReference type="Pfam" id="PF14295">
    <property type="entry name" value="PAN_4"/>
    <property type="match status" value="1"/>
</dbReference>
<keyword evidence="5" id="KW-1133">Transmembrane helix</keyword>
<dbReference type="InterPro" id="IPR003609">
    <property type="entry name" value="Pan_app"/>
</dbReference>